<proteinExistence type="predicted"/>
<reference evidence="1 2" key="1">
    <citation type="submission" date="2018-06" db="EMBL/GenBank/DDBJ databases">
        <title>Comparative genomics reveals the genomic features of Rhizophagus irregularis, R. cerebriforme, R. diaphanum and Gigaspora rosea, and their symbiotic lifestyle signature.</title>
        <authorList>
            <person name="Morin E."/>
            <person name="San Clemente H."/>
            <person name="Chen E.C.H."/>
            <person name="De La Providencia I."/>
            <person name="Hainaut M."/>
            <person name="Kuo A."/>
            <person name="Kohler A."/>
            <person name="Murat C."/>
            <person name="Tang N."/>
            <person name="Roy S."/>
            <person name="Loubradou J."/>
            <person name="Henrissat B."/>
            <person name="Grigoriev I.V."/>
            <person name="Corradi N."/>
            <person name="Roux C."/>
            <person name="Martin F.M."/>
        </authorList>
    </citation>
    <scope>NUCLEOTIDE SEQUENCE [LARGE SCALE GENOMIC DNA]</scope>
    <source>
        <strain evidence="1 2">DAOM 194757</strain>
    </source>
</reference>
<protein>
    <submittedName>
        <fullName evidence="1">Uncharacterized protein</fullName>
    </submittedName>
</protein>
<keyword evidence="2" id="KW-1185">Reference proteome</keyword>
<organism evidence="1 2">
    <name type="scientific">Gigaspora rosea</name>
    <dbReference type="NCBI Taxonomy" id="44941"/>
    <lineage>
        <taxon>Eukaryota</taxon>
        <taxon>Fungi</taxon>
        <taxon>Fungi incertae sedis</taxon>
        <taxon>Mucoromycota</taxon>
        <taxon>Glomeromycotina</taxon>
        <taxon>Glomeromycetes</taxon>
        <taxon>Diversisporales</taxon>
        <taxon>Gigasporaceae</taxon>
        <taxon>Gigaspora</taxon>
    </lineage>
</organism>
<sequence length="289" mass="33821">MAKRIPKSNKASFESYFIYENDKNDKNYTFQEYTVYNIYHGIFTATYTTNDKKIFIDAYFDYIRKNLKSSRTKLSEYPPTSKKTHQLSLLLVESCKKFGWVEFDPSNDVKTIAANQSIQSSSNENKLFSAIGDYISKGTEEELLIDDPLYSGIIDTENIETQKPRLLQTIQKLDEWNKRIWDNKYYQEQSVLINKATFTHDILSSLLNFISPGHFKRWDQAQKVSYGPFHPDPELLISEDNIKLGKLGKDSIDRIGKLLNTDEIPIILIYFFQDEISFYLMDKEFFTCI</sequence>
<name>A0A397W2M5_9GLOM</name>
<dbReference type="Proteomes" id="UP000266673">
    <property type="component" value="Unassembled WGS sequence"/>
</dbReference>
<evidence type="ECO:0000313" key="1">
    <source>
        <dbReference type="EMBL" id="RIB29025.1"/>
    </source>
</evidence>
<dbReference type="OrthoDB" id="2445186at2759"/>
<gene>
    <name evidence="1" type="ORF">C2G38_2156494</name>
</gene>
<accession>A0A397W2M5</accession>
<dbReference type="AlphaFoldDB" id="A0A397W2M5"/>
<comment type="caution">
    <text evidence="1">The sequence shown here is derived from an EMBL/GenBank/DDBJ whole genome shotgun (WGS) entry which is preliminary data.</text>
</comment>
<evidence type="ECO:0000313" key="2">
    <source>
        <dbReference type="Proteomes" id="UP000266673"/>
    </source>
</evidence>
<dbReference type="EMBL" id="QKWP01000049">
    <property type="protein sequence ID" value="RIB29025.1"/>
    <property type="molecule type" value="Genomic_DNA"/>
</dbReference>